<gene>
    <name evidence="2" type="ORF">SAMN04488108_0460</name>
</gene>
<protein>
    <recommendedName>
        <fullName evidence="1">YgjP-like metallopeptidase domain-containing protein</fullName>
    </recommendedName>
</protein>
<dbReference type="PANTHER" id="PTHR30399:SF1">
    <property type="entry name" value="UTP PYROPHOSPHATASE"/>
    <property type="match status" value="1"/>
</dbReference>
<accession>A0A1M7Z4Q9</accession>
<proteinExistence type="predicted"/>
<dbReference type="EMBL" id="FRXN01000001">
    <property type="protein sequence ID" value="SHO59933.1"/>
    <property type="molecule type" value="Genomic_DNA"/>
</dbReference>
<evidence type="ECO:0000259" key="1">
    <source>
        <dbReference type="Pfam" id="PF01863"/>
    </source>
</evidence>
<dbReference type="CDD" id="cd07344">
    <property type="entry name" value="M48_yhfN_like"/>
    <property type="match status" value="1"/>
</dbReference>
<dbReference type="Pfam" id="PF01863">
    <property type="entry name" value="YgjP-like"/>
    <property type="match status" value="1"/>
</dbReference>
<evidence type="ECO:0000313" key="2">
    <source>
        <dbReference type="EMBL" id="SHO59933.1"/>
    </source>
</evidence>
<name>A0A1M7Z4Q9_9BACT</name>
<dbReference type="InterPro" id="IPR053136">
    <property type="entry name" value="UTP_pyrophosphatase-like"/>
</dbReference>
<dbReference type="STRING" id="1073327.SAMN04488108_0460"/>
<dbReference type="Proteomes" id="UP000184609">
    <property type="component" value="Unassembled WGS sequence"/>
</dbReference>
<organism evidence="2 3">
    <name type="scientific">Algoriphagus zhangzhouensis</name>
    <dbReference type="NCBI Taxonomy" id="1073327"/>
    <lineage>
        <taxon>Bacteria</taxon>
        <taxon>Pseudomonadati</taxon>
        <taxon>Bacteroidota</taxon>
        <taxon>Cytophagia</taxon>
        <taxon>Cytophagales</taxon>
        <taxon>Cyclobacteriaceae</taxon>
        <taxon>Algoriphagus</taxon>
    </lineage>
</organism>
<dbReference type="PANTHER" id="PTHR30399">
    <property type="entry name" value="UNCHARACTERIZED PROTEIN YGJP"/>
    <property type="match status" value="1"/>
</dbReference>
<sequence length="235" mass="27964">MRSEVAYGNTLLSFSIERSDRKLLSIEVNPDLSINVIAPHAVEITAIEEKVLKRAKWIIKQQQFFEQFLPRTPEREYVSGETHFYLGRKYLLRIRLSEENMVKLKGGELIVHIKELKNTSMIKVLLNVWYYNHAKRIFENCVKESIKEFTRYDIIENPPITIKRMNKRWGSCTPKGRIVLNPELIKTPLMCVKYVIIHELCHLVHPNHSKEFYELQVRMMPNWEKWKLKLEKSLI</sequence>
<dbReference type="Gene3D" id="3.30.2010.10">
    <property type="entry name" value="Metalloproteases ('zincins'), catalytic domain"/>
    <property type="match status" value="1"/>
</dbReference>
<dbReference type="AlphaFoldDB" id="A0A1M7Z4Q9"/>
<dbReference type="OrthoDB" id="9811177at2"/>
<feature type="domain" description="YgjP-like metallopeptidase" evidence="1">
    <location>
        <begin position="24"/>
        <end position="232"/>
    </location>
</feature>
<reference evidence="3" key="1">
    <citation type="submission" date="2016-12" db="EMBL/GenBank/DDBJ databases">
        <authorList>
            <person name="Varghese N."/>
            <person name="Submissions S."/>
        </authorList>
    </citation>
    <scope>NUCLEOTIDE SEQUENCE [LARGE SCALE GENOMIC DNA]</scope>
    <source>
        <strain evidence="3">DSM 25035</strain>
    </source>
</reference>
<keyword evidence="3" id="KW-1185">Reference proteome</keyword>
<dbReference type="InterPro" id="IPR002725">
    <property type="entry name" value="YgjP-like_metallopeptidase"/>
</dbReference>
<evidence type="ECO:0000313" key="3">
    <source>
        <dbReference type="Proteomes" id="UP000184609"/>
    </source>
</evidence>
<dbReference type="RefSeq" id="WP_073570128.1">
    <property type="nucleotide sequence ID" value="NZ_FRXN01000001.1"/>
</dbReference>